<dbReference type="InterPro" id="IPR008969">
    <property type="entry name" value="CarboxyPept-like_regulatory"/>
</dbReference>
<evidence type="ECO:0000313" key="15">
    <source>
        <dbReference type="EMBL" id="SKC86668.1"/>
    </source>
</evidence>
<comment type="subcellular location">
    <subcellularLocation>
        <location evidence="1 10">Cell outer membrane</location>
        <topology evidence="1 10">Multi-pass membrane protein</topology>
    </subcellularLocation>
</comment>
<dbReference type="InterPro" id="IPR036942">
    <property type="entry name" value="Beta-barrel_TonB_sf"/>
</dbReference>
<keyword evidence="8 15" id="KW-0675">Receptor</keyword>
<reference evidence="15 16" key="1">
    <citation type="submission" date="2017-02" db="EMBL/GenBank/DDBJ databases">
        <authorList>
            <person name="Peterson S.W."/>
        </authorList>
    </citation>
    <scope>NUCLEOTIDE SEQUENCE [LARGE SCALE GENOMIC DNA]</scope>
    <source>
        <strain evidence="15 16">DSM 25262</strain>
    </source>
</reference>
<evidence type="ECO:0000256" key="2">
    <source>
        <dbReference type="ARBA" id="ARBA00022448"/>
    </source>
</evidence>
<evidence type="ECO:0000256" key="12">
    <source>
        <dbReference type="SAM" id="SignalP"/>
    </source>
</evidence>
<keyword evidence="6 11" id="KW-0798">TonB box</keyword>
<dbReference type="InterPro" id="IPR000531">
    <property type="entry name" value="Beta-barrel_TonB"/>
</dbReference>
<evidence type="ECO:0000256" key="5">
    <source>
        <dbReference type="ARBA" id="ARBA00022729"/>
    </source>
</evidence>
<feature type="chain" id="PRO_5012143088" evidence="12">
    <location>
        <begin position="31"/>
        <end position="879"/>
    </location>
</feature>
<dbReference type="AlphaFoldDB" id="A0A1T5MFI0"/>
<sequence length="879" mass="99307">MLVGIQQSIQKKLLKGLVAPMIFLYLHASAQNNLPDVTLSIDVNTSLTELLSIIAQKGGIRFSYNPKKIPAAQVVRYRVVNQSLTSILNDLSEQFGMKYTLVEGQVILKPEKRADKNNASTFTFSGNIKDADTGEALIGATVLLKELQTGTVTNAFGFFSITVPKGSYTISSSFLGYKEYSAAIDLSASYQQDIALKEELPVLEEVVVSNALPDMVQEITAGNTHVRPKVVEERPALFGEMDVVKSLESIPGVKMHADGSTFYYVRGGNRDQNLVLIDDAPIYNPSHLLGVFSTIIPDAVNDMTLYKGDMPASLGGRLSSVLDIRTKKGNDQHVQVWGSTGLISTKLGVEGPFKKSASSFLVSARASTVKWILQKVDSDIKQFDFHDFTSKVNVRLNQRNHFFFSFYTGGDNYFNNNTGISWTNTAGTLRWNHLFSDRLFMNTTLAIAGYDYFLYTDVDTKTRWNSHISNINLKSDFSYFIKPENEVTFGIGVNGYTFNPGNFKSDTTLASIPSLSVRNAFEVVLYANHEVKLGERWGINYGLRFSLWSNTGEAFEFVFDENRNPIDTLYYKKGENYKQFVNVEPRATISYLLNENASVKASFSRNVQNVHLISNSTSPFTSLEVWLPSSINIKPEYSNQVTLGYYRSLQRLGTSVMAEAFYKKMDNQIDYNAHAETLLNPLVERELRIGTATAYGIELLAKKDEGRLRGWAGYTYSRAKRKFADVNEGRVYNAFYDRPHQVNLMLAYDLSLRWNFGMNWTYSTGAPFSSPISFYMYNGEEVPVYGQKNNDRLPDYHRLDISATFKLNKNPEKRFKHSVSFSVFNLYGRKNSLFVNYNKTESSDGDFEIPSNLLENNRTTSHFYLFRFTPSIAYNFKFL</sequence>
<keyword evidence="16" id="KW-1185">Reference proteome</keyword>
<evidence type="ECO:0000256" key="7">
    <source>
        <dbReference type="ARBA" id="ARBA00023136"/>
    </source>
</evidence>
<dbReference type="PANTHER" id="PTHR30069">
    <property type="entry name" value="TONB-DEPENDENT OUTER MEMBRANE RECEPTOR"/>
    <property type="match status" value="1"/>
</dbReference>
<evidence type="ECO:0000256" key="6">
    <source>
        <dbReference type="ARBA" id="ARBA00023077"/>
    </source>
</evidence>
<dbReference type="EMBL" id="FUZU01000004">
    <property type="protein sequence ID" value="SKC86668.1"/>
    <property type="molecule type" value="Genomic_DNA"/>
</dbReference>
<dbReference type="InterPro" id="IPR039426">
    <property type="entry name" value="TonB-dep_rcpt-like"/>
</dbReference>
<keyword evidence="9 10" id="KW-0998">Cell outer membrane</keyword>
<dbReference type="InterPro" id="IPR037066">
    <property type="entry name" value="Plug_dom_sf"/>
</dbReference>
<dbReference type="GO" id="GO:0044718">
    <property type="term" value="P:siderophore transmembrane transport"/>
    <property type="evidence" value="ECO:0007669"/>
    <property type="project" value="TreeGrafter"/>
</dbReference>
<evidence type="ECO:0000256" key="9">
    <source>
        <dbReference type="ARBA" id="ARBA00023237"/>
    </source>
</evidence>
<dbReference type="Pfam" id="PF13715">
    <property type="entry name" value="CarbopepD_reg_2"/>
    <property type="match status" value="1"/>
</dbReference>
<dbReference type="Pfam" id="PF07715">
    <property type="entry name" value="Plug"/>
    <property type="match status" value="1"/>
</dbReference>
<evidence type="ECO:0000256" key="3">
    <source>
        <dbReference type="ARBA" id="ARBA00022452"/>
    </source>
</evidence>
<dbReference type="SUPFAM" id="SSF56935">
    <property type="entry name" value="Porins"/>
    <property type="match status" value="1"/>
</dbReference>
<dbReference type="Pfam" id="PF00593">
    <property type="entry name" value="TonB_dep_Rec_b-barrel"/>
    <property type="match status" value="1"/>
</dbReference>
<feature type="signal peptide" evidence="12">
    <location>
        <begin position="1"/>
        <end position="30"/>
    </location>
</feature>
<evidence type="ECO:0000313" key="16">
    <source>
        <dbReference type="Proteomes" id="UP000190961"/>
    </source>
</evidence>
<name>A0A1T5MFI0_9BACT</name>
<dbReference type="Gene3D" id="2.170.130.10">
    <property type="entry name" value="TonB-dependent receptor, plug domain"/>
    <property type="match status" value="1"/>
</dbReference>
<dbReference type="STRING" id="688867.SAMN05660236_5215"/>
<evidence type="ECO:0000256" key="8">
    <source>
        <dbReference type="ARBA" id="ARBA00023170"/>
    </source>
</evidence>
<dbReference type="PROSITE" id="PS52016">
    <property type="entry name" value="TONB_DEPENDENT_REC_3"/>
    <property type="match status" value="1"/>
</dbReference>
<evidence type="ECO:0000256" key="4">
    <source>
        <dbReference type="ARBA" id="ARBA00022692"/>
    </source>
</evidence>
<dbReference type="GO" id="GO:0015344">
    <property type="term" value="F:siderophore uptake transmembrane transporter activity"/>
    <property type="evidence" value="ECO:0007669"/>
    <property type="project" value="TreeGrafter"/>
</dbReference>
<dbReference type="Gene3D" id="2.40.170.20">
    <property type="entry name" value="TonB-dependent receptor, beta-barrel domain"/>
    <property type="match status" value="1"/>
</dbReference>
<keyword evidence="7 10" id="KW-0472">Membrane</keyword>
<keyword evidence="2 10" id="KW-0813">Transport</keyword>
<evidence type="ECO:0000256" key="1">
    <source>
        <dbReference type="ARBA" id="ARBA00004571"/>
    </source>
</evidence>
<accession>A0A1T5MFI0</accession>
<dbReference type="Gene3D" id="2.60.40.1120">
    <property type="entry name" value="Carboxypeptidase-like, regulatory domain"/>
    <property type="match status" value="1"/>
</dbReference>
<evidence type="ECO:0000259" key="13">
    <source>
        <dbReference type="Pfam" id="PF00593"/>
    </source>
</evidence>
<keyword evidence="3 10" id="KW-1134">Transmembrane beta strand</keyword>
<gene>
    <name evidence="15" type="ORF">SAMN05660236_5215</name>
</gene>
<protein>
    <submittedName>
        <fullName evidence="15">TonB-dependent Receptor Plug Domain</fullName>
    </submittedName>
</protein>
<dbReference type="RefSeq" id="WP_079689707.1">
    <property type="nucleotide sequence ID" value="NZ_FUZU01000004.1"/>
</dbReference>
<keyword evidence="5 12" id="KW-0732">Signal</keyword>
<evidence type="ECO:0000259" key="14">
    <source>
        <dbReference type="Pfam" id="PF07715"/>
    </source>
</evidence>
<organism evidence="15 16">
    <name type="scientific">Ohtaekwangia koreensis</name>
    <dbReference type="NCBI Taxonomy" id="688867"/>
    <lineage>
        <taxon>Bacteria</taxon>
        <taxon>Pseudomonadati</taxon>
        <taxon>Bacteroidota</taxon>
        <taxon>Cytophagia</taxon>
        <taxon>Cytophagales</taxon>
        <taxon>Fulvivirgaceae</taxon>
        <taxon>Ohtaekwangia</taxon>
    </lineage>
</organism>
<dbReference type="OrthoDB" id="1111684at2"/>
<dbReference type="SUPFAM" id="SSF49464">
    <property type="entry name" value="Carboxypeptidase regulatory domain-like"/>
    <property type="match status" value="1"/>
</dbReference>
<proteinExistence type="inferred from homology"/>
<keyword evidence="4 10" id="KW-0812">Transmembrane</keyword>
<feature type="domain" description="TonB-dependent receptor plug" evidence="14">
    <location>
        <begin position="240"/>
        <end position="316"/>
    </location>
</feature>
<dbReference type="Proteomes" id="UP000190961">
    <property type="component" value="Unassembled WGS sequence"/>
</dbReference>
<evidence type="ECO:0000256" key="10">
    <source>
        <dbReference type="PROSITE-ProRule" id="PRU01360"/>
    </source>
</evidence>
<feature type="domain" description="TonB-dependent receptor-like beta-barrel" evidence="13">
    <location>
        <begin position="405"/>
        <end position="826"/>
    </location>
</feature>
<dbReference type="PANTHER" id="PTHR30069:SF29">
    <property type="entry name" value="HEMOGLOBIN AND HEMOGLOBIN-HAPTOGLOBIN-BINDING PROTEIN 1-RELATED"/>
    <property type="match status" value="1"/>
</dbReference>
<comment type="similarity">
    <text evidence="10 11">Belongs to the TonB-dependent receptor family.</text>
</comment>
<dbReference type="GO" id="GO:0009279">
    <property type="term" value="C:cell outer membrane"/>
    <property type="evidence" value="ECO:0007669"/>
    <property type="project" value="UniProtKB-SubCell"/>
</dbReference>
<dbReference type="InterPro" id="IPR012910">
    <property type="entry name" value="Plug_dom"/>
</dbReference>
<evidence type="ECO:0000256" key="11">
    <source>
        <dbReference type="RuleBase" id="RU003357"/>
    </source>
</evidence>